<organism evidence="1 3">
    <name type="scientific">Oleiagrimonas soli</name>
    <dbReference type="NCBI Taxonomy" id="1543381"/>
    <lineage>
        <taxon>Bacteria</taxon>
        <taxon>Pseudomonadati</taxon>
        <taxon>Pseudomonadota</taxon>
        <taxon>Gammaproteobacteria</taxon>
        <taxon>Lysobacterales</taxon>
        <taxon>Rhodanobacteraceae</taxon>
        <taxon>Oleiagrimonas</taxon>
    </lineage>
</organism>
<name>A0A099CZL5_9GAMM</name>
<dbReference type="Pfam" id="PF22668">
    <property type="entry name" value="DUF7009"/>
    <property type="match status" value="1"/>
</dbReference>
<comment type="caution">
    <text evidence="1">The sequence shown here is derived from an EMBL/GenBank/DDBJ whole genome shotgun (WGS) entry which is preliminary data.</text>
</comment>
<gene>
    <name evidence="2" type="ORF">HNQ86_001989</name>
    <name evidence="1" type="ORF">LF63_0101210</name>
</gene>
<dbReference type="AlphaFoldDB" id="A0A099CZL5"/>
<reference evidence="2 4" key="2">
    <citation type="submission" date="2020-08" db="EMBL/GenBank/DDBJ databases">
        <title>Genomic Encyclopedia of Type Strains, Phase IV (KMG-IV): sequencing the most valuable type-strain genomes for metagenomic binning, comparative biology and taxonomic classification.</title>
        <authorList>
            <person name="Goeker M."/>
        </authorList>
    </citation>
    <scope>NUCLEOTIDE SEQUENCE [LARGE SCALE GENOMIC DNA]</scope>
    <source>
        <strain evidence="2 4">DSM 107085</strain>
    </source>
</reference>
<reference evidence="1 3" key="1">
    <citation type="submission" date="2014-09" db="EMBL/GenBank/DDBJ databases">
        <title>Xanthomonadaceae 3.5X direct submission.</title>
        <authorList>
            <person name="Fang T."/>
            <person name="Wang H."/>
        </authorList>
    </citation>
    <scope>NUCLEOTIDE SEQUENCE [LARGE SCALE GENOMIC DNA]</scope>
    <source>
        <strain evidence="1 3">3.5X</strain>
    </source>
</reference>
<dbReference type="OrthoDB" id="6025662at2"/>
<proteinExistence type="predicted"/>
<keyword evidence="3" id="KW-1185">Reference proteome</keyword>
<dbReference type="HOGENOM" id="CLU_166222_0_0_6"/>
<dbReference type="InterPro" id="IPR053825">
    <property type="entry name" value="DUF7009"/>
</dbReference>
<dbReference type="EMBL" id="JACHET010000001">
    <property type="protein sequence ID" value="MBB6184644.1"/>
    <property type="molecule type" value="Genomic_DNA"/>
</dbReference>
<protein>
    <submittedName>
        <fullName evidence="1">Uncharacterized protein</fullName>
    </submittedName>
</protein>
<dbReference type="STRING" id="1543381.LF63_0101210"/>
<evidence type="ECO:0000313" key="2">
    <source>
        <dbReference type="EMBL" id="MBB6184644.1"/>
    </source>
</evidence>
<dbReference type="EMBL" id="JROI01000003">
    <property type="protein sequence ID" value="KGI79121.1"/>
    <property type="molecule type" value="Genomic_DNA"/>
</dbReference>
<dbReference type="RefSeq" id="WP_043099087.1">
    <property type="nucleotide sequence ID" value="NZ_JACHET010000001.1"/>
</dbReference>
<evidence type="ECO:0000313" key="4">
    <source>
        <dbReference type="Proteomes" id="UP000560000"/>
    </source>
</evidence>
<sequence>MRVQLQAQSLRIRLQEDEFAQLRAGETVENRSALPHGHVAVQRVRAGEDAQPDWRLDGDAWVLIVPRTMLDAYAERLPTRDGLSLRFDTPDGHALDVLFDVDVRDSARARLPKR</sequence>
<accession>A0A099CZL5</accession>
<dbReference type="Proteomes" id="UP000560000">
    <property type="component" value="Unassembled WGS sequence"/>
</dbReference>
<evidence type="ECO:0000313" key="3">
    <source>
        <dbReference type="Proteomes" id="UP000029708"/>
    </source>
</evidence>
<evidence type="ECO:0000313" key="1">
    <source>
        <dbReference type="EMBL" id="KGI79121.1"/>
    </source>
</evidence>
<dbReference type="Proteomes" id="UP000029708">
    <property type="component" value="Unassembled WGS sequence"/>
</dbReference>